<gene>
    <name evidence="5" type="ORF">Zmor_006276</name>
</gene>
<name>A0AA38ITI2_9CUCU</name>
<dbReference type="GO" id="GO:0005576">
    <property type="term" value="C:extracellular region"/>
    <property type="evidence" value="ECO:0007669"/>
    <property type="project" value="UniProtKB-SubCell"/>
</dbReference>
<proteinExistence type="predicted"/>
<dbReference type="SMART" id="SM01318">
    <property type="entry name" value="SVWC"/>
    <property type="match status" value="1"/>
</dbReference>
<evidence type="ECO:0000256" key="3">
    <source>
        <dbReference type="SAM" id="SignalP"/>
    </source>
</evidence>
<evidence type="ECO:0000313" key="6">
    <source>
        <dbReference type="Proteomes" id="UP001168821"/>
    </source>
</evidence>
<evidence type="ECO:0000256" key="1">
    <source>
        <dbReference type="ARBA" id="ARBA00004613"/>
    </source>
</evidence>
<organism evidence="5 6">
    <name type="scientific">Zophobas morio</name>
    <dbReference type="NCBI Taxonomy" id="2755281"/>
    <lineage>
        <taxon>Eukaryota</taxon>
        <taxon>Metazoa</taxon>
        <taxon>Ecdysozoa</taxon>
        <taxon>Arthropoda</taxon>
        <taxon>Hexapoda</taxon>
        <taxon>Insecta</taxon>
        <taxon>Pterygota</taxon>
        <taxon>Neoptera</taxon>
        <taxon>Endopterygota</taxon>
        <taxon>Coleoptera</taxon>
        <taxon>Polyphaga</taxon>
        <taxon>Cucujiformia</taxon>
        <taxon>Tenebrionidae</taxon>
        <taxon>Zophobas</taxon>
    </lineage>
</organism>
<dbReference type="InterPro" id="IPR053308">
    <property type="entry name" value="Vago-like"/>
</dbReference>
<dbReference type="EMBL" id="JALNTZ010000002">
    <property type="protein sequence ID" value="KAJ3661900.1"/>
    <property type="molecule type" value="Genomic_DNA"/>
</dbReference>
<feature type="chain" id="PRO_5041264837" description="Single domain-containing protein" evidence="3">
    <location>
        <begin position="18"/>
        <end position="103"/>
    </location>
</feature>
<dbReference type="AlphaFoldDB" id="A0AA38ITI2"/>
<evidence type="ECO:0000313" key="5">
    <source>
        <dbReference type="EMBL" id="KAJ3661900.1"/>
    </source>
</evidence>
<sequence length="103" mass="11612">MKVLILVITVIFIKTEAWIGVIEFSGNYTSHCYAEQYNIGSMEENETRRIQGLCAEAVCQKDRSIKLTGCAPMMVKPPCYMVDGNISKPFPTCCYEIRCDKSS</sequence>
<evidence type="ECO:0000256" key="2">
    <source>
        <dbReference type="ARBA" id="ARBA00022525"/>
    </source>
</evidence>
<feature type="domain" description="Single" evidence="4">
    <location>
        <begin position="32"/>
        <end position="99"/>
    </location>
</feature>
<comment type="caution">
    <text evidence="5">The sequence shown here is derived from an EMBL/GenBank/DDBJ whole genome shotgun (WGS) entry which is preliminary data.</text>
</comment>
<keyword evidence="6" id="KW-1185">Reference proteome</keyword>
<protein>
    <recommendedName>
        <fullName evidence="4">Single domain-containing protein</fullName>
    </recommendedName>
</protein>
<keyword evidence="3" id="KW-0732">Signal</keyword>
<keyword evidence="2" id="KW-0964">Secreted</keyword>
<dbReference type="Pfam" id="PF15430">
    <property type="entry name" value="SVWC"/>
    <property type="match status" value="1"/>
</dbReference>
<reference evidence="5" key="1">
    <citation type="journal article" date="2023" name="G3 (Bethesda)">
        <title>Whole genome assemblies of Zophobas morio and Tenebrio molitor.</title>
        <authorList>
            <person name="Kaur S."/>
            <person name="Stinson S.A."/>
            <person name="diCenzo G.C."/>
        </authorList>
    </citation>
    <scope>NUCLEOTIDE SEQUENCE</scope>
    <source>
        <strain evidence="5">QUZm001</strain>
    </source>
</reference>
<feature type="signal peptide" evidence="3">
    <location>
        <begin position="1"/>
        <end position="17"/>
    </location>
</feature>
<evidence type="ECO:0000259" key="4">
    <source>
        <dbReference type="SMART" id="SM01318"/>
    </source>
</evidence>
<dbReference type="InterPro" id="IPR029277">
    <property type="entry name" value="SVWC_dom"/>
</dbReference>
<comment type="subcellular location">
    <subcellularLocation>
        <location evidence="1">Secreted</location>
    </subcellularLocation>
</comment>
<dbReference type="PANTHER" id="PTHR39957">
    <property type="entry name" value="AT09846P1-RELATED"/>
    <property type="match status" value="1"/>
</dbReference>
<accession>A0AA38ITI2</accession>
<dbReference type="PANTHER" id="PTHR39957:SF1">
    <property type="entry name" value="AT09846P1-RELATED"/>
    <property type="match status" value="1"/>
</dbReference>
<dbReference type="Proteomes" id="UP001168821">
    <property type="component" value="Unassembled WGS sequence"/>
</dbReference>